<feature type="region of interest" description="Disordered" evidence="4">
    <location>
        <begin position="1"/>
        <end position="99"/>
    </location>
</feature>
<feature type="compositionally biased region" description="Polar residues" evidence="4">
    <location>
        <begin position="42"/>
        <end position="52"/>
    </location>
</feature>
<keyword evidence="8" id="KW-1185">Reference proteome</keyword>
<dbReference type="CDD" id="cd00102">
    <property type="entry name" value="IPT"/>
    <property type="match status" value="1"/>
</dbReference>
<keyword evidence="5" id="KW-0472">Membrane</keyword>
<dbReference type="Pfam" id="PF12796">
    <property type="entry name" value="Ank_2"/>
    <property type="match status" value="1"/>
</dbReference>
<dbReference type="InterPro" id="IPR014756">
    <property type="entry name" value="Ig_E-set"/>
</dbReference>
<protein>
    <recommendedName>
        <fullName evidence="6">IPT/TIG domain-containing protein</fullName>
    </recommendedName>
</protein>
<dbReference type="Gene3D" id="1.25.40.20">
    <property type="entry name" value="Ankyrin repeat-containing domain"/>
    <property type="match status" value="1"/>
</dbReference>
<evidence type="ECO:0000313" key="7">
    <source>
        <dbReference type="EMBL" id="CAI6098582.1"/>
    </source>
</evidence>
<dbReference type="PROSITE" id="PS50297">
    <property type="entry name" value="ANK_REP_REGION"/>
    <property type="match status" value="2"/>
</dbReference>
<dbReference type="InterPro" id="IPR002110">
    <property type="entry name" value="Ankyrin_rpt"/>
</dbReference>
<dbReference type="Proteomes" id="UP001160390">
    <property type="component" value="Unassembled WGS sequence"/>
</dbReference>
<accession>A0AA35QAS6</accession>
<dbReference type="PANTHER" id="PTHR24166">
    <property type="entry name" value="ROLLING PEBBLES, ISOFORM B"/>
    <property type="match status" value="1"/>
</dbReference>
<dbReference type="InterPro" id="IPR050889">
    <property type="entry name" value="Dendritic_Spine_Reg/Scaffold"/>
</dbReference>
<feature type="repeat" description="ANK" evidence="3">
    <location>
        <begin position="963"/>
        <end position="995"/>
    </location>
</feature>
<dbReference type="Pfam" id="PF25603">
    <property type="entry name" value="SPT23_MGA2_DBD"/>
    <property type="match status" value="1"/>
</dbReference>
<feature type="transmembrane region" description="Helical" evidence="5">
    <location>
        <begin position="1307"/>
        <end position="1327"/>
    </location>
</feature>
<feature type="compositionally biased region" description="Basic and acidic residues" evidence="4">
    <location>
        <begin position="78"/>
        <end position="95"/>
    </location>
</feature>
<feature type="compositionally biased region" description="Acidic residues" evidence="4">
    <location>
        <begin position="1059"/>
        <end position="1079"/>
    </location>
</feature>
<name>A0AA35QAS6_9HYPO</name>
<dbReference type="InterPro" id="IPR013783">
    <property type="entry name" value="Ig-like_fold"/>
</dbReference>
<proteinExistence type="predicted"/>
<sequence>MSPAGGTGSPSPYIAGTDDPIHGTRFNDSFDDAFAASEPCEYNNNSPDTLQSLDAARKGDGQSDLTTFEFTGSPNDGSFHEYSSDSAESSKREEQTPPEISDAVMDGILDPAMEWPEPDSFDSLMGDDTSFITDTDASHLHGLQFDFEHDGDSNTQQPDFLEASNKSTITPSQTMLSLDSPRTDTLSIDHQRHNSHCSMESIVTYQNRSREVSPMANTVTSHQSTPSALFQTPSPGAMPEAPSHNFLTNGTGNSKSMWGGQASWAALDSVFATNKAGMNGVHPQAQQTYHFGSQPLLNPGPPRCELVIKDTPAKSRVETQIRLLMVIKNPPPGITKLHLPTHTISKPKLQVRPPPAPSPDMLELSVSLVCTSALAQAEVRQNALRRAAANPQRYLPPPNDGSQHSPQNGAEVRICENCMGRERKRAARKKVKQIDAEKAWADDEAHRVVVFNTNEVREWKPDSDDKERHLNGAMVIDCPTRIACYCRHHGEKMGFNIIFTLKDYKGRFVAQTMSPPIMITDDHKTAPLASLNPQSSVSEQTELAALGPSAPNGVFHHSPPSQEMAAQHAPMPPVRTPPSMNASIPSRVLSRPASPSQGGRMAKKRKSSTPRVPNELAMTKLEHSPGPQGPTPQSGAVSPFHANASNFSQPEPIFAQPNGHLPFAANPPTPGSAEQTPFFGTHRSSSMDNLAMAQLYSAPPSNHASRAPSPNGLRNGLQTQAQAPLTQTMGPGLLSMPISSPPPRQPHMIHKVIPNEGPRMGGAEVTILGTGFFQGLDVYFGNVKAVTTTFWGESSLVCLLPPSPVTGLVPVTCQHSSGSTSQSLPLSNNPVFFRYIDDSENQLMRLALQCVGGKLTGGDIDVSALARQLIDRFNAQGGGSSSGDVSSAPGGAMYSHTSNGILESQLLKCLDVIDLDDSPHKADLDRQCSTGQTMLHLASSMGYHRFVAALIARGANPNAVDNGHFTPLHIAALHNQPDIVRRLILAGASTKRRSLSGLVPLDMAKTTGVSRAIRLSQRHTRSLSGGSIRSRTSSAGSLHSLWEPLSRVKTHEEPLPLDSGEESPEYTSGDFEDEDPDEDTYLTMRRPSALKQDVDRSQVLGEQAQANEDPASQANALGAALKEQVQQQLQQFQQTMALHLQNLPQFPQIPQMPALPGMPMLPDYQAYLQPAPFMRRMTQYMPGMSGGRPESEDGTGNKVDHRWWDLSSYRNTNSIPPPSYEEIFPEKDLDVKQASALQAAVEAEADMKCATIYDQASSSTTTITQERTKVPSVLKIGRKNAITKEQQEQLLRAREERLKRLSNDRNLFFIWIPLLLVMVCAMIYSYFPALFPLVWSIVSSSCLSVAKRAHSTFSKLQTGPTERVVEV</sequence>
<feature type="compositionally biased region" description="Polar residues" evidence="4">
    <location>
        <begin position="63"/>
        <end position="76"/>
    </location>
</feature>
<reference evidence="7" key="1">
    <citation type="submission" date="2023-01" db="EMBL/GenBank/DDBJ databases">
        <authorList>
            <person name="Piombo E."/>
        </authorList>
    </citation>
    <scope>NUCLEOTIDE SEQUENCE</scope>
</reference>
<dbReference type="InterPro" id="IPR002909">
    <property type="entry name" value="IPT_dom"/>
</dbReference>
<dbReference type="SMART" id="SM00429">
    <property type="entry name" value="IPT"/>
    <property type="match status" value="1"/>
</dbReference>
<dbReference type="PANTHER" id="PTHR24166:SF48">
    <property type="entry name" value="PROTEIN VAPYRIN"/>
    <property type="match status" value="1"/>
</dbReference>
<evidence type="ECO:0000256" key="3">
    <source>
        <dbReference type="PROSITE-ProRule" id="PRU00023"/>
    </source>
</evidence>
<keyword evidence="5" id="KW-1133">Transmembrane helix</keyword>
<evidence type="ECO:0000259" key="6">
    <source>
        <dbReference type="SMART" id="SM00429"/>
    </source>
</evidence>
<dbReference type="Gene3D" id="2.60.40.10">
    <property type="entry name" value="Immunoglobulins"/>
    <property type="match status" value="1"/>
</dbReference>
<dbReference type="SUPFAM" id="SSF81296">
    <property type="entry name" value="E set domains"/>
    <property type="match status" value="1"/>
</dbReference>
<gene>
    <name evidence="7" type="ORF">CCHLO57077_00002600</name>
</gene>
<feature type="region of interest" description="Disordered" evidence="4">
    <location>
        <begin position="218"/>
        <end position="237"/>
    </location>
</feature>
<keyword evidence="2 3" id="KW-0040">ANK repeat</keyword>
<feature type="region of interest" description="Disordered" evidence="4">
    <location>
        <begin position="547"/>
        <end position="684"/>
    </location>
</feature>
<organism evidence="7 8">
    <name type="scientific">Clonostachys chloroleuca</name>
    <dbReference type="NCBI Taxonomy" id="1926264"/>
    <lineage>
        <taxon>Eukaryota</taxon>
        <taxon>Fungi</taxon>
        <taxon>Dikarya</taxon>
        <taxon>Ascomycota</taxon>
        <taxon>Pezizomycotina</taxon>
        <taxon>Sordariomycetes</taxon>
        <taxon>Hypocreomycetidae</taxon>
        <taxon>Hypocreales</taxon>
        <taxon>Bionectriaceae</taxon>
        <taxon>Clonostachys</taxon>
    </lineage>
</organism>
<comment type="caution">
    <text evidence="7">The sequence shown here is derived from an EMBL/GenBank/DDBJ whole genome shotgun (WGS) entry which is preliminary data.</text>
</comment>
<evidence type="ECO:0000256" key="1">
    <source>
        <dbReference type="ARBA" id="ARBA00022737"/>
    </source>
</evidence>
<feature type="repeat" description="ANK" evidence="3">
    <location>
        <begin position="930"/>
        <end position="962"/>
    </location>
</feature>
<keyword evidence="5" id="KW-0812">Transmembrane</keyword>
<dbReference type="EMBL" id="CABFNP030001299">
    <property type="protein sequence ID" value="CAI6098582.1"/>
    <property type="molecule type" value="Genomic_DNA"/>
</dbReference>
<feature type="compositionally biased region" description="Polar residues" evidence="4">
    <location>
        <begin position="218"/>
        <end position="234"/>
    </location>
</feature>
<feature type="region of interest" description="Disordered" evidence="4">
    <location>
        <begin position="1012"/>
        <end position="1079"/>
    </location>
</feature>
<evidence type="ECO:0000256" key="2">
    <source>
        <dbReference type="ARBA" id="ARBA00023043"/>
    </source>
</evidence>
<evidence type="ECO:0000313" key="8">
    <source>
        <dbReference type="Proteomes" id="UP001160390"/>
    </source>
</evidence>
<dbReference type="InterPro" id="IPR057962">
    <property type="entry name" value="SPT23_MGA2_DBD"/>
</dbReference>
<keyword evidence="1" id="KW-0677">Repeat</keyword>
<dbReference type="SMART" id="SM00248">
    <property type="entry name" value="ANK"/>
    <property type="match status" value="2"/>
</dbReference>
<dbReference type="InterPro" id="IPR036770">
    <property type="entry name" value="Ankyrin_rpt-contain_sf"/>
</dbReference>
<dbReference type="PROSITE" id="PS50088">
    <property type="entry name" value="ANK_REPEAT"/>
    <property type="match status" value="2"/>
</dbReference>
<feature type="compositionally biased region" description="Polar residues" evidence="4">
    <location>
        <begin position="1022"/>
        <end position="1037"/>
    </location>
</feature>
<dbReference type="SUPFAM" id="SSF48403">
    <property type="entry name" value="Ankyrin repeat"/>
    <property type="match status" value="1"/>
</dbReference>
<dbReference type="Pfam" id="PF01833">
    <property type="entry name" value="TIG"/>
    <property type="match status" value="1"/>
</dbReference>
<evidence type="ECO:0000256" key="5">
    <source>
        <dbReference type="SAM" id="Phobius"/>
    </source>
</evidence>
<evidence type="ECO:0000256" key="4">
    <source>
        <dbReference type="SAM" id="MobiDB-lite"/>
    </source>
</evidence>
<feature type="domain" description="IPT/TIG" evidence="6">
    <location>
        <begin position="746"/>
        <end position="836"/>
    </location>
</feature>